<dbReference type="EMBL" id="BNDY01000017">
    <property type="protein sequence ID" value="GHI41546.1"/>
    <property type="molecule type" value="Genomic_DNA"/>
</dbReference>
<sequence>MGRCPRMGDLGSATRGVWVASEQLEPDILHRKDMVMGGLGDLLGGLLHAVLGLLGL</sequence>
<gene>
    <name evidence="1" type="ORF">Sviol_59540</name>
</gene>
<keyword evidence="2" id="KW-1185">Reference proteome</keyword>
<evidence type="ECO:0000313" key="2">
    <source>
        <dbReference type="Proteomes" id="UP001050808"/>
    </source>
</evidence>
<name>A0ABQ3QW85_9ACTN</name>
<accession>A0ABQ3QW85</accession>
<comment type="caution">
    <text evidence="1">The sequence shown here is derived from an EMBL/GenBank/DDBJ whole genome shotgun (WGS) entry which is preliminary data.</text>
</comment>
<protein>
    <submittedName>
        <fullName evidence="1">Uncharacterized protein</fullName>
    </submittedName>
</protein>
<organism evidence="1 2">
    <name type="scientific">Streptomyces violascens</name>
    <dbReference type="NCBI Taxonomy" id="67381"/>
    <lineage>
        <taxon>Bacteria</taxon>
        <taxon>Bacillati</taxon>
        <taxon>Actinomycetota</taxon>
        <taxon>Actinomycetes</taxon>
        <taxon>Kitasatosporales</taxon>
        <taxon>Streptomycetaceae</taxon>
        <taxon>Streptomyces</taxon>
    </lineage>
</organism>
<evidence type="ECO:0000313" key="1">
    <source>
        <dbReference type="EMBL" id="GHI41546.1"/>
    </source>
</evidence>
<dbReference type="Proteomes" id="UP001050808">
    <property type="component" value="Unassembled WGS sequence"/>
</dbReference>
<proteinExistence type="predicted"/>
<reference evidence="1" key="1">
    <citation type="submission" date="2024-05" db="EMBL/GenBank/DDBJ databases">
        <title>Whole genome shotgun sequence of Streptomyces violascens NBRC 12920.</title>
        <authorList>
            <person name="Komaki H."/>
            <person name="Tamura T."/>
        </authorList>
    </citation>
    <scope>NUCLEOTIDE SEQUENCE</scope>
    <source>
        <strain evidence="1">NBRC 12920</strain>
    </source>
</reference>